<keyword evidence="4 8" id="KW-0067">ATP-binding</keyword>
<dbReference type="EC" id="6.1.1.19" evidence="8"/>
<evidence type="ECO:0000256" key="2">
    <source>
        <dbReference type="ARBA" id="ARBA00022598"/>
    </source>
</evidence>
<comment type="similarity">
    <text evidence="1 8 9">Belongs to the class-I aminoacyl-tRNA synthetase family.</text>
</comment>
<dbReference type="PRINTS" id="PR01038">
    <property type="entry name" value="TRNASYNTHARG"/>
</dbReference>
<dbReference type="Pfam" id="PF05746">
    <property type="entry name" value="DALR_1"/>
    <property type="match status" value="1"/>
</dbReference>
<evidence type="ECO:0000259" key="10">
    <source>
        <dbReference type="SMART" id="SM00836"/>
    </source>
</evidence>
<dbReference type="SUPFAM" id="SSF47323">
    <property type="entry name" value="Anticodon-binding domain of a subclass of class I aminoacyl-tRNA synthetases"/>
    <property type="match status" value="1"/>
</dbReference>
<keyword evidence="2 8" id="KW-0436">Ligase</keyword>
<protein>
    <recommendedName>
        <fullName evidence="8">Arginine--tRNA ligase</fullName>
        <ecNumber evidence="8">6.1.1.19</ecNumber>
    </recommendedName>
    <alternativeName>
        <fullName evidence="8">Arginyl-tRNA synthetase</fullName>
        <shortName evidence="8">ArgRS</shortName>
    </alternativeName>
</protein>
<comment type="catalytic activity">
    <reaction evidence="7 8">
        <text>tRNA(Arg) + L-arginine + ATP = L-arginyl-tRNA(Arg) + AMP + diphosphate</text>
        <dbReference type="Rhea" id="RHEA:20301"/>
        <dbReference type="Rhea" id="RHEA-COMP:9658"/>
        <dbReference type="Rhea" id="RHEA-COMP:9673"/>
        <dbReference type="ChEBI" id="CHEBI:30616"/>
        <dbReference type="ChEBI" id="CHEBI:32682"/>
        <dbReference type="ChEBI" id="CHEBI:33019"/>
        <dbReference type="ChEBI" id="CHEBI:78442"/>
        <dbReference type="ChEBI" id="CHEBI:78513"/>
        <dbReference type="ChEBI" id="CHEBI:456215"/>
        <dbReference type="EC" id="6.1.1.19"/>
    </reaction>
</comment>
<gene>
    <name evidence="8 12" type="primary">argS</name>
    <name evidence="12" type="ORF">MNR06_03345</name>
</gene>
<feature type="domain" description="DALR anticodon binding" evidence="10">
    <location>
        <begin position="466"/>
        <end position="582"/>
    </location>
</feature>
<keyword evidence="5 8" id="KW-0648">Protein biosynthesis</keyword>
<dbReference type="Gene3D" id="1.10.730.10">
    <property type="entry name" value="Isoleucyl-tRNA Synthetase, Domain 1"/>
    <property type="match status" value="1"/>
</dbReference>
<evidence type="ECO:0000259" key="11">
    <source>
        <dbReference type="SMART" id="SM01016"/>
    </source>
</evidence>
<dbReference type="EMBL" id="CP093442">
    <property type="protein sequence ID" value="UOF01987.1"/>
    <property type="molecule type" value="Genomic_DNA"/>
</dbReference>
<dbReference type="InterPro" id="IPR008909">
    <property type="entry name" value="DALR_anticod-bd"/>
</dbReference>
<dbReference type="PANTHER" id="PTHR11956:SF5">
    <property type="entry name" value="ARGININE--TRNA LIGASE, CYTOPLASMIC"/>
    <property type="match status" value="1"/>
</dbReference>
<dbReference type="Pfam" id="PF03485">
    <property type="entry name" value="Arg_tRNA_synt_N"/>
    <property type="match status" value="1"/>
</dbReference>
<dbReference type="SUPFAM" id="SSF55190">
    <property type="entry name" value="Arginyl-tRNA synthetase (ArgRS), N-terminal 'additional' domain"/>
    <property type="match status" value="1"/>
</dbReference>
<comment type="subunit">
    <text evidence="8">Monomer.</text>
</comment>
<comment type="subcellular location">
    <subcellularLocation>
        <location evidence="8">Cytoplasm</location>
    </subcellularLocation>
</comment>
<keyword evidence="8" id="KW-0963">Cytoplasm</keyword>
<evidence type="ECO:0000256" key="8">
    <source>
        <dbReference type="HAMAP-Rule" id="MF_00123"/>
    </source>
</evidence>
<keyword evidence="6 8" id="KW-0030">Aminoacyl-tRNA synthetase</keyword>
<sequence length="582" mass="65616">MIKHDAVRLLATQKISEAIQKMGQNLSDDEIYKALVEPPQSEMGDLAFGCFTLAKALKKGPPQIAAEIAQNFTADSTVQKVQAAGPYLNLTFSPAFHGEKVVASILDGSMFKKQLVESSPKTMFEYSQPNTHKELHVGHMRNLCLGAAIVSMLKYSGRDVVSSTFPGDMGTHVAKCLWYMKKHNQEPAPETGKGEWLGRMYSKANLLLEDQNGTPQEVINRQELTAILQELESKSGPYYELWKETREWSIQLMKSVYAWADVEFDEWYFESEMDGPSTAWVKELYAQGKLEKSEGAIGKNLEAENLGFCMLLKTDGTGLYATKDLLLAKHKFEDVHIEKSVYIVDMRQALHFKQVFRVLEMLGFEQAKNCFHLQYNYVELPDGAMSSRKGNIVPLTELVHRMEDHVKTTYLSRYENEWSKEDINTIAGQVAKGAIFYGMLRIDTNKKIVFDMNEWLKLDGESGPFVQYSYARIASLGRKFPRTEGVKINWASLTHSSERQLLQALASFNSNMALASENFRPAAMCTYLYELAKKFNVFYHECPIGTEKDETVRAARLALSAAVGMTLKQGLSVLGIPAPEKM</sequence>
<keyword evidence="3 8" id="KW-0547">Nucleotide-binding</keyword>
<dbReference type="InterPro" id="IPR009080">
    <property type="entry name" value="tRNAsynth_Ia_anticodon-bd"/>
</dbReference>
<evidence type="ECO:0000313" key="12">
    <source>
        <dbReference type="EMBL" id="UOF01987.1"/>
    </source>
</evidence>
<evidence type="ECO:0000313" key="13">
    <source>
        <dbReference type="Proteomes" id="UP000830116"/>
    </source>
</evidence>
<dbReference type="Proteomes" id="UP000830116">
    <property type="component" value="Chromosome"/>
</dbReference>
<dbReference type="InterPro" id="IPR005148">
    <property type="entry name" value="Arg-tRNA-synth_N"/>
</dbReference>
<dbReference type="SMART" id="SM00836">
    <property type="entry name" value="DALR_1"/>
    <property type="match status" value="1"/>
</dbReference>
<dbReference type="Gene3D" id="3.30.1360.70">
    <property type="entry name" value="Arginyl tRNA synthetase N-terminal domain"/>
    <property type="match status" value="1"/>
</dbReference>
<dbReference type="NCBIfam" id="TIGR00456">
    <property type="entry name" value="argS"/>
    <property type="match status" value="1"/>
</dbReference>
<evidence type="ECO:0000256" key="4">
    <source>
        <dbReference type="ARBA" id="ARBA00022840"/>
    </source>
</evidence>
<dbReference type="RefSeq" id="WP_243538606.1">
    <property type="nucleotide sequence ID" value="NZ_CP093442.1"/>
</dbReference>
<feature type="short sequence motif" description="'HIGH' region" evidence="8">
    <location>
        <begin position="129"/>
        <end position="139"/>
    </location>
</feature>
<reference evidence="12" key="1">
    <citation type="submission" date="2022-03" db="EMBL/GenBank/DDBJ databases">
        <title>Genome Identification and Characterization of new species Bdellovibrio reynosense LBG001 sp. nov. from a Mexico soil sample.</title>
        <authorList>
            <person name="Camilli A."/>
            <person name="Ajao Y."/>
            <person name="Guo X."/>
        </authorList>
    </citation>
    <scope>NUCLEOTIDE SEQUENCE</scope>
    <source>
        <strain evidence="12">LBG001</strain>
    </source>
</reference>
<evidence type="ECO:0000256" key="7">
    <source>
        <dbReference type="ARBA" id="ARBA00049339"/>
    </source>
</evidence>
<evidence type="ECO:0000256" key="5">
    <source>
        <dbReference type="ARBA" id="ARBA00022917"/>
    </source>
</evidence>
<evidence type="ECO:0000256" key="9">
    <source>
        <dbReference type="RuleBase" id="RU363038"/>
    </source>
</evidence>
<name>A0ABY4CAI8_9BACT</name>
<evidence type="ECO:0000256" key="3">
    <source>
        <dbReference type="ARBA" id="ARBA00022741"/>
    </source>
</evidence>
<dbReference type="SMART" id="SM01016">
    <property type="entry name" value="Arg_tRNA_synt_N"/>
    <property type="match status" value="1"/>
</dbReference>
<dbReference type="InterPro" id="IPR036695">
    <property type="entry name" value="Arg-tRNA-synth_N_sf"/>
</dbReference>
<dbReference type="PANTHER" id="PTHR11956">
    <property type="entry name" value="ARGINYL-TRNA SYNTHETASE"/>
    <property type="match status" value="1"/>
</dbReference>
<proteinExistence type="inferred from homology"/>
<dbReference type="SUPFAM" id="SSF52374">
    <property type="entry name" value="Nucleotidylyl transferase"/>
    <property type="match status" value="1"/>
</dbReference>
<dbReference type="InterPro" id="IPR035684">
    <property type="entry name" value="ArgRS_core"/>
</dbReference>
<dbReference type="GO" id="GO:0004814">
    <property type="term" value="F:arginine-tRNA ligase activity"/>
    <property type="evidence" value="ECO:0007669"/>
    <property type="project" value="UniProtKB-EC"/>
</dbReference>
<dbReference type="HAMAP" id="MF_00123">
    <property type="entry name" value="Arg_tRNA_synth"/>
    <property type="match status" value="1"/>
</dbReference>
<dbReference type="Pfam" id="PF00750">
    <property type="entry name" value="tRNA-synt_1d"/>
    <property type="match status" value="1"/>
</dbReference>
<evidence type="ECO:0000256" key="6">
    <source>
        <dbReference type="ARBA" id="ARBA00023146"/>
    </source>
</evidence>
<dbReference type="Gene3D" id="3.40.50.620">
    <property type="entry name" value="HUPs"/>
    <property type="match status" value="1"/>
</dbReference>
<feature type="domain" description="Arginyl tRNA synthetase N-terminal" evidence="11">
    <location>
        <begin position="5"/>
        <end position="92"/>
    </location>
</feature>
<evidence type="ECO:0000256" key="1">
    <source>
        <dbReference type="ARBA" id="ARBA00005594"/>
    </source>
</evidence>
<dbReference type="InterPro" id="IPR001278">
    <property type="entry name" value="Arg-tRNA-ligase"/>
</dbReference>
<accession>A0ABY4CAI8</accession>
<organism evidence="12 13">
    <name type="scientific">Bdellovibrio reynosensis</name>
    <dbReference type="NCBI Taxonomy" id="2835041"/>
    <lineage>
        <taxon>Bacteria</taxon>
        <taxon>Pseudomonadati</taxon>
        <taxon>Bdellovibrionota</taxon>
        <taxon>Bdellovibrionia</taxon>
        <taxon>Bdellovibrionales</taxon>
        <taxon>Pseudobdellovibrionaceae</taxon>
        <taxon>Bdellovibrio</taxon>
    </lineage>
</organism>
<dbReference type="InterPro" id="IPR014729">
    <property type="entry name" value="Rossmann-like_a/b/a_fold"/>
</dbReference>
<keyword evidence="13" id="KW-1185">Reference proteome</keyword>